<proteinExistence type="inferred from homology"/>
<dbReference type="GO" id="GO:0005576">
    <property type="term" value="C:extracellular region"/>
    <property type="evidence" value="ECO:0007669"/>
    <property type="project" value="UniProtKB-SubCell"/>
</dbReference>
<evidence type="ECO:0000313" key="8">
    <source>
        <dbReference type="EnsemblPlants" id="Kaladp0040s0453.1.v1.1.CDS.1"/>
    </source>
</evidence>
<comment type="subcellular location">
    <subcellularLocation>
        <location evidence="1 6">Secreted</location>
    </subcellularLocation>
</comment>
<dbReference type="GO" id="GO:0060320">
    <property type="term" value="P:rejection of self pollen"/>
    <property type="evidence" value="ECO:0007669"/>
    <property type="project" value="UniProtKB-KW"/>
</dbReference>
<protein>
    <recommendedName>
        <fullName evidence="6">S-protein homolog</fullName>
    </recommendedName>
</protein>
<evidence type="ECO:0000256" key="1">
    <source>
        <dbReference type="ARBA" id="ARBA00004613"/>
    </source>
</evidence>
<keyword evidence="4 6" id="KW-0964">Secreted</keyword>
<dbReference type="InterPro" id="IPR010264">
    <property type="entry name" value="Self-incomp_S1"/>
</dbReference>
<evidence type="ECO:0000256" key="2">
    <source>
        <dbReference type="ARBA" id="ARBA00005581"/>
    </source>
</evidence>
<name>A0A7N0TN45_KALFE</name>
<keyword evidence="7" id="KW-0812">Transmembrane</keyword>
<keyword evidence="5" id="KW-0732">Signal</keyword>
<dbReference type="OMA" id="FRFRQNI"/>
<evidence type="ECO:0000313" key="9">
    <source>
        <dbReference type="Proteomes" id="UP000594263"/>
    </source>
</evidence>
<evidence type="ECO:0000256" key="5">
    <source>
        <dbReference type="ARBA" id="ARBA00022729"/>
    </source>
</evidence>
<keyword evidence="7" id="KW-0472">Membrane</keyword>
<evidence type="ECO:0000256" key="4">
    <source>
        <dbReference type="ARBA" id="ARBA00022525"/>
    </source>
</evidence>
<keyword evidence="7" id="KW-1133">Transmembrane helix</keyword>
<accession>A0A7N0TN45</accession>
<dbReference type="PANTHER" id="PTHR31232">
    <property type="match status" value="1"/>
</dbReference>
<organism evidence="8 9">
    <name type="scientific">Kalanchoe fedtschenkoi</name>
    <name type="common">Lavender scallops</name>
    <name type="synonym">South American air plant</name>
    <dbReference type="NCBI Taxonomy" id="63787"/>
    <lineage>
        <taxon>Eukaryota</taxon>
        <taxon>Viridiplantae</taxon>
        <taxon>Streptophyta</taxon>
        <taxon>Embryophyta</taxon>
        <taxon>Tracheophyta</taxon>
        <taxon>Spermatophyta</taxon>
        <taxon>Magnoliopsida</taxon>
        <taxon>eudicotyledons</taxon>
        <taxon>Gunneridae</taxon>
        <taxon>Pentapetalae</taxon>
        <taxon>Saxifragales</taxon>
        <taxon>Crassulaceae</taxon>
        <taxon>Kalanchoe</taxon>
    </lineage>
</organism>
<evidence type="ECO:0000256" key="3">
    <source>
        <dbReference type="ARBA" id="ARBA00022471"/>
    </source>
</evidence>
<dbReference type="Proteomes" id="UP000594263">
    <property type="component" value="Unplaced"/>
</dbReference>
<keyword evidence="3 6" id="KW-0713">Self-incompatibility</keyword>
<comment type="similarity">
    <text evidence="2 6">Belongs to the plant self-incompatibility (S1) protein family.</text>
</comment>
<dbReference type="Pfam" id="PF05938">
    <property type="entry name" value="Self-incomp_S1"/>
    <property type="match status" value="1"/>
</dbReference>
<sequence>MNTKGVTIGVYIVLAVVVIILVITNFSQAGCHGLYPKLTVEIVNDIGSGINVPCKSKNDDLGIHYIAPGQAYSFNFRPHIFGVTLFYCSTNWNGRTEYFDAFDGRHGDEDVCKNNDCVCFWKLSPDKYCFVDKYSSKPYDFCKPWKPKLKIALSMQN</sequence>
<dbReference type="PANTHER" id="PTHR31232:SF149">
    <property type="entry name" value="S-PROTEIN HOMOLOG"/>
    <property type="match status" value="1"/>
</dbReference>
<evidence type="ECO:0000256" key="7">
    <source>
        <dbReference type="SAM" id="Phobius"/>
    </source>
</evidence>
<dbReference type="Gramene" id="Kaladp0040s0453.1.v1.1">
    <property type="protein sequence ID" value="Kaladp0040s0453.1.v1.1.CDS.1"/>
    <property type="gene ID" value="Kaladp0040s0453.v1.1"/>
</dbReference>
<feature type="transmembrane region" description="Helical" evidence="7">
    <location>
        <begin position="6"/>
        <end position="27"/>
    </location>
</feature>
<keyword evidence="9" id="KW-1185">Reference proteome</keyword>
<reference evidence="8" key="1">
    <citation type="submission" date="2021-01" db="UniProtKB">
        <authorList>
            <consortium name="EnsemblPlants"/>
        </authorList>
    </citation>
    <scope>IDENTIFICATION</scope>
</reference>
<dbReference type="AlphaFoldDB" id="A0A7N0TN45"/>
<evidence type="ECO:0000256" key="6">
    <source>
        <dbReference type="RuleBase" id="RU367044"/>
    </source>
</evidence>
<dbReference type="EnsemblPlants" id="Kaladp0040s0453.1.v1.1">
    <property type="protein sequence ID" value="Kaladp0040s0453.1.v1.1.CDS.1"/>
    <property type="gene ID" value="Kaladp0040s0453.v1.1"/>
</dbReference>